<dbReference type="PANTHER" id="PTHR22925">
    <property type="entry name" value="GLYCOSYL HYDROLASE 43 FAMILY MEMBER"/>
    <property type="match status" value="1"/>
</dbReference>
<dbReference type="GO" id="GO:0003735">
    <property type="term" value="F:structural constituent of ribosome"/>
    <property type="evidence" value="ECO:0007669"/>
    <property type="project" value="UniProtKB-UniRule"/>
</dbReference>
<feature type="compositionally biased region" description="Basic residues" evidence="9">
    <location>
        <begin position="1"/>
        <end position="18"/>
    </location>
</feature>
<feature type="compositionally biased region" description="Basic residues" evidence="9">
    <location>
        <begin position="461"/>
        <end position="470"/>
    </location>
</feature>
<dbReference type="EnsemblPlants" id="OBART12G09410.1">
    <property type="protein sequence ID" value="OBART12G09410.1"/>
    <property type="gene ID" value="OBART12G09410"/>
</dbReference>
<dbReference type="GO" id="GO:0022627">
    <property type="term" value="C:cytosolic small ribosomal subunit"/>
    <property type="evidence" value="ECO:0007669"/>
    <property type="project" value="UniProtKB-UniRule"/>
</dbReference>
<dbReference type="GO" id="GO:0005975">
    <property type="term" value="P:carbohydrate metabolic process"/>
    <property type="evidence" value="ECO:0007669"/>
    <property type="project" value="InterPro"/>
</dbReference>
<accession>A0A0D3HTL1</accession>
<keyword evidence="11" id="KW-1185">Reference proteome</keyword>
<dbReference type="InterPro" id="IPR001593">
    <property type="entry name" value="Ribosomal_eS1"/>
</dbReference>
<feature type="region of interest" description="Disordered" evidence="9">
    <location>
        <begin position="1"/>
        <end position="20"/>
    </location>
</feature>
<evidence type="ECO:0000256" key="1">
    <source>
        <dbReference type="ARBA" id="ARBA00004496"/>
    </source>
</evidence>
<dbReference type="Pfam" id="PF04616">
    <property type="entry name" value="Glyco_hydro_43"/>
    <property type="match status" value="1"/>
</dbReference>
<comment type="similarity">
    <text evidence="2">Belongs to the glycosyl hydrolase 43 family.</text>
</comment>
<dbReference type="Gramene" id="OBART12G09410.1">
    <property type="protein sequence ID" value="OBART12G09410.1"/>
    <property type="gene ID" value="OBART12G09410"/>
</dbReference>
<feature type="initiator methionine" description="Removed" evidence="7">
    <location>
        <position position="1"/>
    </location>
</feature>
<evidence type="ECO:0000313" key="10">
    <source>
        <dbReference type="EnsemblPlants" id="OBART12G09410.1"/>
    </source>
</evidence>
<dbReference type="GO" id="GO:0004553">
    <property type="term" value="F:hydrolase activity, hydrolyzing O-glycosyl compounds"/>
    <property type="evidence" value="ECO:0007669"/>
    <property type="project" value="InterPro"/>
</dbReference>
<dbReference type="GO" id="GO:0006412">
    <property type="term" value="P:translation"/>
    <property type="evidence" value="ECO:0007669"/>
    <property type="project" value="UniProtKB-UniRule"/>
</dbReference>
<organism evidence="10">
    <name type="scientific">Oryza barthii</name>
    <dbReference type="NCBI Taxonomy" id="65489"/>
    <lineage>
        <taxon>Eukaryota</taxon>
        <taxon>Viridiplantae</taxon>
        <taxon>Streptophyta</taxon>
        <taxon>Embryophyta</taxon>
        <taxon>Tracheophyta</taxon>
        <taxon>Spermatophyta</taxon>
        <taxon>Magnoliopsida</taxon>
        <taxon>Liliopsida</taxon>
        <taxon>Poales</taxon>
        <taxon>Poaceae</taxon>
        <taxon>BOP clade</taxon>
        <taxon>Oryzoideae</taxon>
        <taxon>Oryzeae</taxon>
        <taxon>Oryzinae</taxon>
        <taxon>Oryza</taxon>
    </lineage>
</organism>
<evidence type="ECO:0000256" key="2">
    <source>
        <dbReference type="ARBA" id="ARBA00009865"/>
    </source>
</evidence>
<feature type="compositionally biased region" description="Basic and acidic residues" evidence="9">
    <location>
        <begin position="285"/>
        <end position="296"/>
    </location>
</feature>
<keyword evidence="7" id="KW-0963">Cytoplasm</keyword>
<proteinExistence type="inferred from homology"/>
<dbReference type="Pfam" id="PF01015">
    <property type="entry name" value="Ribosomal_S3Ae"/>
    <property type="match status" value="1"/>
</dbReference>
<dbReference type="HAMAP" id="MF_03122">
    <property type="entry name" value="Ribosomal_eS1_euk"/>
    <property type="match status" value="1"/>
</dbReference>
<dbReference type="SMART" id="SM01397">
    <property type="entry name" value="Ribosomal_S3Ae"/>
    <property type="match status" value="1"/>
</dbReference>
<evidence type="ECO:0000256" key="9">
    <source>
        <dbReference type="SAM" id="MobiDB-lite"/>
    </source>
</evidence>
<dbReference type="STRING" id="65489.A0A0D3HTL1"/>
<evidence type="ECO:0000256" key="4">
    <source>
        <dbReference type="ARBA" id="ARBA00022980"/>
    </source>
</evidence>
<evidence type="ECO:0000256" key="7">
    <source>
        <dbReference type="HAMAP-Rule" id="MF_03122"/>
    </source>
</evidence>
<keyword evidence="6" id="KW-0326">Glycosidase</keyword>
<comment type="similarity">
    <text evidence="7 8">Belongs to the eukaryotic ribosomal protein eS1 family.</text>
</comment>
<dbReference type="Gene3D" id="2.115.10.20">
    <property type="entry name" value="Glycosyl hydrolase domain, family 43"/>
    <property type="match status" value="1"/>
</dbReference>
<dbReference type="InterPro" id="IPR006710">
    <property type="entry name" value="Glyco_hydro_43"/>
</dbReference>
<evidence type="ECO:0000256" key="5">
    <source>
        <dbReference type="ARBA" id="ARBA00023274"/>
    </source>
</evidence>
<dbReference type="Proteomes" id="UP000026960">
    <property type="component" value="Chromosome 12"/>
</dbReference>
<feature type="compositionally biased region" description="Basic and acidic residues" evidence="9">
    <location>
        <begin position="351"/>
        <end position="362"/>
    </location>
</feature>
<dbReference type="InterPro" id="IPR023296">
    <property type="entry name" value="Glyco_hydro_beta-prop_sf"/>
</dbReference>
<dbReference type="InterPro" id="IPR018281">
    <property type="entry name" value="Ribosomal_eS1_CS"/>
</dbReference>
<reference evidence="10" key="1">
    <citation type="journal article" date="2009" name="Rice">
        <title>De Novo Next Generation Sequencing of Plant Genomes.</title>
        <authorList>
            <person name="Rounsley S."/>
            <person name="Marri P.R."/>
            <person name="Yu Y."/>
            <person name="He R."/>
            <person name="Sisneros N."/>
            <person name="Goicoechea J.L."/>
            <person name="Lee S.J."/>
            <person name="Angelova A."/>
            <person name="Kudrna D."/>
            <person name="Luo M."/>
            <person name="Affourtit J."/>
            <person name="Desany B."/>
            <person name="Knight J."/>
            <person name="Niazi F."/>
            <person name="Egholm M."/>
            <person name="Wing R.A."/>
        </authorList>
    </citation>
    <scope>NUCLEOTIDE SEQUENCE [LARGE SCALE GENOMIC DNA]</scope>
    <source>
        <strain evidence="10">cv. IRGC 105608</strain>
    </source>
</reference>
<reference evidence="10" key="2">
    <citation type="submission" date="2015-03" db="UniProtKB">
        <authorList>
            <consortium name="EnsemblPlants"/>
        </authorList>
    </citation>
    <scope>IDENTIFICATION</scope>
</reference>
<dbReference type="PaxDb" id="65489-OBART12G09410.1"/>
<evidence type="ECO:0000256" key="6">
    <source>
        <dbReference type="ARBA" id="ARBA00023295"/>
    </source>
</evidence>
<dbReference type="CDD" id="cd18825">
    <property type="entry name" value="GH43_CtGH43-like"/>
    <property type="match status" value="1"/>
</dbReference>
<evidence type="ECO:0000256" key="3">
    <source>
        <dbReference type="ARBA" id="ARBA00022801"/>
    </source>
</evidence>
<dbReference type="SUPFAM" id="SSF75005">
    <property type="entry name" value="Arabinanase/levansucrase/invertase"/>
    <property type="match status" value="1"/>
</dbReference>
<keyword evidence="3" id="KW-0378">Hydrolase</keyword>
<name>A0A0D3HTL1_9ORYZ</name>
<keyword evidence="4 7" id="KW-0689">Ribosomal protein</keyword>
<feature type="region of interest" description="Disordered" evidence="9">
    <location>
        <begin position="454"/>
        <end position="479"/>
    </location>
</feature>
<dbReference type="HOGENOM" id="CLU_016116_4_0_1"/>
<dbReference type="AlphaFoldDB" id="A0A0D3HTL1"/>
<keyword evidence="5 7" id="KW-0687">Ribonucleoprotein</keyword>
<comment type="subcellular location">
    <subcellularLocation>
        <location evidence="1 7">Cytoplasm</location>
    </subcellularLocation>
</comment>
<protein>
    <recommendedName>
        <fullName evidence="7">Small ribosomal subunit protein eS1</fullName>
    </recommendedName>
</protein>
<comment type="subunit">
    <text evidence="7">Component of the small ribosomal subunit. Mature ribosomes consist of a small (40S) and a large (60S) subunit. The 40S subunit contains about 33 different proteins and 1 molecule of RNA (18S). The 60S subunit contains about 49 different proteins and 3 molecules of RNA (25S, 5.8S and 5S).</text>
</comment>
<sequence>MAVGKNKRISKGKKGSKKKTVDPFAKKDWYDIKAPSVFNVRNVGKTLVSRTQGTKIASEGLKHRVFEVSLADLQNDEDQAYRKIRLRAEDVQGKNVLTNFWGMSFTTDKLRSLVKKWQTLIEAHVDVKTTDNYMLRLFCIGFTKRRPNQVKRTCYAQASQIRQIRRKMVEIMVNQASSCDLKELVSKFIPEVIGKEIEKATSSIFPLQNVFVRKVKILKAPKFDLGKLMEVHGDYKEDVGTKLERPAEDEVVVGQEASCSSSSVAGREAGTHNPHQTRRPPAAAQDHKAPNHDTTPHPRRTPLVQVSGGVPSLLRLAGSAREGGEAGAIASRSSNGGRHHNLPVPAGGRGGLDHSEDNRRVSGPDPFAAEISQEQRETPHGASMGLRSKQPKALAFRCYAASHRSLTLAVWSLAALVVVVNFHLLIIHKEDESTSTHEINRSIVSELEEVEEEKFRVSPPRSRRNPRAVRRKGEQKPPSVVDEFLDESSAVHDMFFPERNMAIDPINGGNDSMYFYYPGRVWLDTDGNPIQAHGGGVLYDEKTETYFWYGENKDGKTYKAHSKGADRVDIVGVSCYSSKDLWTWRNEGVVLRGEKKNVTHDLHKSNVLERPKVIYNDRTGKYVMWMHIDDTNYTKASVGVAISDSPTGPFSYLYSKQPHDCESRDMTIFKDDNGKAYLIYSSEDNSELHIGQLTDDYLDVTDNMRRLLIAQHREAPALFKYEGTYYMITSGCTGWAPNTALAHAATAIMGPWETLGNPCVGGNDIFRSTTFFSQSTFVLPIPGLSGSFIFMADRWSPSELRDSRYVWLPLTVGGLPDEAADYSFMFPLWSRVSIYWHRRWRLPEGWRDS</sequence>
<dbReference type="PANTHER" id="PTHR22925:SF57">
    <property type="entry name" value="HYDROLASE FAMILY PROTEIN 43, PUTATIVE, EXPRESSED-RELATED"/>
    <property type="match status" value="1"/>
</dbReference>
<evidence type="ECO:0000313" key="11">
    <source>
        <dbReference type="Proteomes" id="UP000026960"/>
    </source>
</evidence>
<dbReference type="PROSITE" id="PS01191">
    <property type="entry name" value="RIBOSOMAL_S3AE"/>
    <property type="match status" value="1"/>
</dbReference>
<feature type="region of interest" description="Disordered" evidence="9">
    <location>
        <begin position="246"/>
        <end position="363"/>
    </location>
</feature>
<dbReference type="InterPro" id="IPR027500">
    <property type="entry name" value="Ribosomal_eS1_euk"/>
</dbReference>
<dbReference type="eggNOG" id="KOG1628">
    <property type="taxonomic scope" value="Eukaryota"/>
</dbReference>
<evidence type="ECO:0000256" key="8">
    <source>
        <dbReference type="RuleBase" id="RU000668"/>
    </source>
</evidence>